<keyword evidence="5" id="KW-0408">Iron</keyword>
<feature type="domain" description="Uracil-DNA glycosylase-like" evidence="8">
    <location>
        <begin position="39"/>
        <end position="224"/>
    </location>
</feature>
<evidence type="ECO:0000256" key="3">
    <source>
        <dbReference type="ARBA" id="ARBA00022763"/>
    </source>
</evidence>
<dbReference type="SMART" id="SM00987">
    <property type="entry name" value="UreE_C"/>
    <property type="match status" value="1"/>
</dbReference>
<dbReference type="InterPro" id="IPR036895">
    <property type="entry name" value="Uracil-DNA_glycosylase-like_sf"/>
</dbReference>
<evidence type="ECO:0000313" key="10">
    <source>
        <dbReference type="Proteomes" id="UP001328733"/>
    </source>
</evidence>
<dbReference type="SMART" id="SM00986">
    <property type="entry name" value="UDG"/>
    <property type="match status" value="1"/>
</dbReference>
<dbReference type="SUPFAM" id="SSF52141">
    <property type="entry name" value="Uracil-DNA glycosylase-like"/>
    <property type="match status" value="1"/>
</dbReference>
<protein>
    <submittedName>
        <fullName evidence="9">Uracil-DNA glycosylase family protein</fullName>
    </submittedName>
</protein>
<gene>
    <name evidence="9" type="ORF">V0288_08860</name>
</gene>
<dbReference type="EMBL" id="JBAFSM010000013">
    <property type="protein sequence ID" value="MEG3437226.1"/>
    <property type="molecule type" value="Genomic_DNA"/>
</dbReference>
<keyword evidence="7" id="KW-0234">DNA repair</keyword>
<dbReference type="Pfam" id="PF03167">
    <property type="entry name" value="UDG"/>
    <property type="match status" value="1"/>
</dbReference>
<name>A0AAW9QV17_9CHRO</name>
<dbReference type="Proteomes" id="UP001328733">
    <property type="component" value="Unassembled WGS sequence"/>
</dbReference>
<keyword evidence="10" id="KW-1185">Reference proteome</keyword>
<keyword evidence="2" id="KW-0479">Metal-binding</keyword>
<evidence type="ECO:0000256" key="6">
    <source>
        <dbReference type="ARBA" id="ARBA00023014"/>
    </source>
</evidence>
<reference evidence="9 10" key="1">
    <citation type="submission" date="2024-01" db="EMBL/GenBank/DDBJ databases">
        <title>Genomic insights into the taxonomy and metabolism of the cyanobacterium Pannus brasiliensis CCIBt3594.</title>
        <authorList>
            <person name="Machado M."/>
            <person name="Botero N.B."/>
            <person name="Andreote A.P.D."/>
            <person name="Feitosa A.M.T."/>
            <person name="Popin R."/>
            <person name="Sivonen K."/>
            <person name="Fiore M.F."/>
        </authorList>
    </citation>
    <scope>NUCLEOTIDE SEQUENCE [LARGE SCALE GENOMIC DNA]</scope>
    <source>
        <strain evidence="9 10">CCIBt3594</strain>
    </source>
</reference>
<dbReference type="GO" id="GO:0097506">
    <property type="term" value="F:deaminated base DNA N-glycosylase activity"/>
    <property type="evidence" value="ECO:0007669"/>
    <property type="project" value="UniProtKB-ARBA"/>
</dbReference>
<organism evidence="9 10">
    <name type="scientific">Pannus brasiliensis CCIBt3594</name>
    <dbReference type="NCBI Taxonomy" id="1427578"/>
    <lineage>
        <taxon>Bacteria</taxon>
        <taxon>Bacillati</taxon>
        <taxon>Cyanobacteriota</taxon>
        <taxon>Cyanophyceae</taxon>
        <taxon>Oscillatoriophycideae</taxon>
        <taxon>Chroococcales</taxon>
        <taxon>Microcystaceae</taxon>
        <taxon>Pannus</taxon>
    </lineage>
</organism>
<dbReference type="RefSeq" id="WP_332864709.1">
    <property type="nucleotide sequence ID" value="NZ_JBAFSM010000013.1"/>
</dbReference>
<dbReference type="InterPro" id="IPR005122">
    <property type="entry name" value="Uracil-DNA_glycosylase-like"/>
</dbReference>
<keyword evidence="4" id="KW-0378">Hydrolase</keyword>
<dbReference type="AlphaFoldDB" id="A0AAW9QV17"/>
<comment type="caution">
    <text evidence="9">The sequence shown here is derived from an EMBL/GenBank/DDBJ whole genome shotgun (WGS) entry which is preliminary data.</text>
</comment>
<dbReference type="GO" id="GO:0006281">
    <property type="term" value="P:DNA repair"/>
    <property type="evidence" value="ECO:0007669"/>
    <property type="project" value="UniProtKB-KW"/>
</dbReference>
<evidence type="ECO:0000256" key="5">
    <source>
        <dbReference type="ARBA" id="ARBA00023004"/>
    </source>
</evidence>
<accession>A0AAW9QV17</accession>
<dbReference type="GO" id="GO:0046872">
    <property type="term" value="F:metal ion binding"/>
    <property type="evidence" value="ECO:0007669"/>
    <property type="project" value="UniProtKB-KW"/>
</dbReference>
<evidence type="ECO:0000313" key="9">
    <source>
        <dbReference type="EMBL" id="MEG3437226.1"/>
    </source>
</evidence>
<evidence type="ECO:0000256" key="4">
    <source>
        <dbReference type="ARBA" id="ARBA00022801"/>
    </source>
</evidence>
<dbReference type="GO" id="GO:0051539">
    <property type="term" value="F:4 iron, 4 sulfur cluster binding"/>
    <property type="evidence" value="ECO:0007669"/>
    <property type="project" value="UniProtKB-KW"/>
</dbReference>
<dbReference type="PANTHER" id="PTHR33693:SF1">
    <property type="entry name" value="TYPE-4 URACIL-DNA GLYCOSYLASE"/>
    <property type="match status" value="1"/>
</dbReference>
<keyword evidence="6" id="KW-0411">Iron-sulfur</keyword>
<keyword evidence="3" id="KW-0227">DNA damage</keyword>
<proteinExistence type="predicted"/>
<evidence type="ECO:0000259" key="8">
    <source>
        <dbReference type="SMART" id="SM00986"/>
    </source>
</evidence>
<evidence type="ECO:0000256" key="7">
    <source>
        <dbReference type="ARBA" id="ARBA00023204"/>
    </source>
</evidence>
<keyword evidence="1" id="KW-0004">4Fe-4S</keyword>
<dbReference type="Gene3D" id="3.40.470.10">
    <property type="entry name" value="Uracil-DNA glycosylase-like domain"/>
    <property type="match status" value="1"/>
</dbReference>
<sequence>MSDIATLIDRVRREAERESFPIDTPIYESAKKDPRQPVLYAGNLESQLCFFGRDLGRDEVREGQPLIGAAGTLVREGFFLAWQGRKPKNKAELLAVLDRIFLTNTVPYKPPGNKAYSEEVKARFRPFIEQLLVLHWQGDHIITLGTEACKWFTPYGKPGEVDRFFLQGDRFYNKLRITLTATDDAGVSHQKPAVLMPLPHPSPLNQRYYALFPDMLQKRLNDFAF</sequence>
<evidence type="ECO:0000256" key="2">
    <source>
        <dbReference type="ARBA" id="ARBA00022723"/>
    </source>
</evidence>
<dbReference type="InterPro" id="IPR051536">
    <property type="entry name" value="UDG_Type-4/5"/>
</dbReference>
<dbReference type="PANTHER" id="PTHR33693">
    <property type="entry name" value="TYPE-5 URACIL-DNA GLYCOSYLASE"/>
    <property type="match status" value="1"/>
</dbReference>
<evidence type="ECO:0000256" key="1">
    <source>
        <dbReference type="ARBA" id="ARBA00022485"/>
    </source>
</evidence>